<dbReference type="AlphaFoldDB" id="A0A0R2EW64"/>
<protein>
    <recommendedName>
        <fullName evidence="1">YopX protein domain-containing protein</fullName>
    </recommendedName>
</protein>
<evidence type="ECO:0000313" key="3">
    <source>
        <dbReference type="Proteomes" id="UP000051442"/>
    </source>
</evidence>
<dbReference type="Proteomes" id="UP000051442">
    <property type="component" value="Unassembled WGS sequence"/>
</dbReference>
<dbReference type="Pfam" id="PF09643">
    <property type="entry name" value="YopX"/>
    <property type="match status" value="1"/>
</dbReference>
<comment type="caution">
    <text evidence="2">The sequence shown here is derived from an EMBL/GenBank/DDBJ whole genome shotgun (WGS) entry which is preliminary data.</text>
</comment>
<dbReference type="STRING" id="1423804.FD14_GL001428"/>
<evidence type="ECO:0000313" key="2">
    <source>
        <dbReference type="EMBL" id="KRN20640.1"/>
    </source>
</evidence>
<dbReference type="PATRIC" id="fig|1423804.4.peg.1545"/>
<organism evidence="2 3">
    <name type="scientific">Secundilactobacillus similis DSM 23365 = JCM 2765</name>
    <dbReference type="NCBI Taxonomy" id="1423804"/>
    <lineage>
        <taxon>Bacteria</taxon>
        <taxon>Bacillati</taxon>
        <taxon>Bacillota</taxon>
        <taxon>Bacilli</taxon>
        <taxon>Lactobacillales</taxon>
        <taxon>Lactobacillaceae</taxon>
        <taxon>Secundilactobacillus</taxon>
    </lineage>
</organism>
<accession>A0A0R2EW64</accession>
<keyword evidence="3" id="KW-1185">Reference proteome</keyword>
<proteinExistence type="predicted"/>
<dbReference type="EMBL" id="AYZM01000131">
    <property type="protein sequence ID" value="KRN20640.1"/>
    <property type="molecule type" value="Genomic_DNA"/>
</dbReference>
<name>A0A0R2EW64_9LACO</name>
<dbReference type="InterPro" id="IPR023385">
    <property type="entry name" value="YopX-like_C"/>
</dbReference>
<evidence type="ECO:0000259" key="1">
    <source>
        <dbReference type="Pfam" id="PF09643"/>
    </source>
</evidence>
<reference evidence="2 3" key="1">
    <citation type="journal article" date="2015" name="Genome Announc.">
        <title>Expanding the biotechnology potential of lactobacilli through comparative genomics of 213 strains and associated genera.</title>
        <authorList>
            <person name="Sun Z."/>
            <person name="Harris H.M."/>
            <person name="McCann A."/>
            <person name="Guo C."/>
            <person name="Argimon S."/>
            <person name="Zhang W."/>
            <person name="Yang X."/>
            <person name="Jeffery I.B."/>
            <person name="Cooney J.C."/>
            <person name="Kagawa T.F."/>
            <person name="Liu W."/>
            <person name="Song Y."/>
            <person name="Salvetti E."/>
            <person name="Wrobel A."/>
            <person name="Rasinkangas P."/>
            <person name="Parkhill J."/>
            <person name="Rea M.C."/>
            <person name="O'Sullivan O."/>
            <person name="Ritari J."/>
            <person name="Douillard F.P."/>
            <person name="Paul Ross R."/>
            <person name="Yang R."/>
            <person name="Briner A.E."/>
            <person name="Felis G.E."/>
            <person name="de Vos W.M."/>
            <person name="Barrangou R."/>
            <person name="Klaenhammer T.R."/>
            <person name="Caufield P.W."/>
            <person name="Cui Y."/>
            <person name="Zhang H."/>
            <person name="O'Toole P.W."/>
        </authorList>
    </citation>
    <scope>NUCLEOTIDE SEQUENCE [LARGE SCALE GENOMIC DNA]</scope>
    <source>
        <strain evidence="2 3">DSM 23365</strain>
    </source>
</reference>
<sequence>MWDKQMKVYDVPTEIHIDDGGHITSVDTYHGTLTDGNFELEQLIQFKGSKGDEVYEGDIISYGSIWCEGDEMDPHEANGSGPVIYDENMAGYAVEKNMMLADVVLEDGYEVIGNIHENPELAEVVRNEDD</sequence>
<dbReference type="InterPro" id="IPR019096">
    <property type="entry name" value="YopX_protein"/>
</dbReference>
<feature type="domain" description="YopX protein" evidence="1">
    <location>
        <begin position="3"/>
        <end position="121"/>
    </location>
</feature>
<gene>
    <name evidence="2" type="ORF">FD14_GL001428</name>
</gene>
<dbReference type="Gene3D" id="2.30.30.290">
    <property type="entry name" value="YopX-like domains"/>
    <property type="match status" value="1"/>
</dbReference>
<dbReference type="SUPFAM" id="SSF159006">
    <property type="entry name" value="YopX-like"/>
    <property type="match status" value="1"/>
</dbReference>